<gene>
    <name evidence="5" type="ORF">IDM48_07775</name>
</gene>
<dbReference type="GO" id="GO:0003677">
    <property type="term" value="F:DNA binding"/>
    <property type="evidence" value="ECO:0007669"/>
    <property type="project" value="UniProtKB-KW"/>
</dbReference>
<dbReference type="Proteomes" id="UP000516421">
    <property type="component" value="Chromosome"/>
</dbReference>
<protein>
    <submittedName>
        <fullName evidence="5">GntR family transcriptional regulator</fullName>
    </submittedName>
</protein>
<keyword evidence="3" id="KW-0804">Transcription</keyword>
<dbReference type="Gene3D" id="1.20.120.530">
    <property type="entry name" value="GntR ligand-binding domain-like"/>
    <property type="match status" value="1"/>
</dbReference>
<evidence type="ECO:0000313" key="5">
    <source>
        <dbReference type="EMBL" id="QNV39298.1"/>
    </source>
</evidence>
<dbReference type="InterPro" id="IPR011711">
    <property type="entry name" value="GntR_C"/>
</dbReference>
<dbReference type="InterPro" id="IPR036390">
    <property type="entry name" value="WH_DNA-bd_sf"/>
</dbReference>
<sequence length="230" mass="26061">MTSTPPLITTSTELSKAQLAYLWIKERITSGEFTPGYRLVLSTIATNLDMSVVPVREAVRRLEAEGSVNFERNVGASVAMVDESEYRVIMETLGVLEGAATALSFAYITDRDLAVARSIIREMDESLANFDPKTFTQKNQEFHQILYSKCPNHRLTELADSEWERLNNIRTSSFSFVPDRARESVAEHYQLLDLIETSSTGRGIEEAVRAHRTATLETYLTNHWKTHRTL</sequence>
<name>A0A7H2BI02_9MICC</name>
<dbReference type="SUPFAM" id="SSF48008">
    <property type="entry name" value="GntR ligand-binding domain-like"/>
    <property type="match status" value="1"/>
</dbReference>
<keyword evidence="6" id="KW-1185">Reference proteome</keyword>
<evidence type="ECO:0000256" key="2">
    <source>
        <dbReference type="ARBA" id="ARBA00023125"/>
    </source>
</evidence>
<dbReference type="Pfam" id="PF00392">
    <property type="entry name" value="GntR"/>
    <property type="match status" value="1"/>
</dbReference>
<dbReference type="EMBL" id="CP061538">
    <property type="protein sequence ID" value="QNV39298.1"/>
    <property type="molecule type" value="Genomic_DNA"/>
</dbReference>
<reference evidence="5 6" key="1">
    <citation type="submission" date="2020-09" db="EMBL/GenBank/DDBJ databases">
        <title>Investigation of environmental microbe.</title>
        <authorList>
            <person name="Ou Y."/>
            <person name="Kang Q."/>
        </authorList>
    </citation>
    <scope>NUCLEOTIDE SEQUENCE [LARGE SCALE GENOMIC DNA]</scope>
    <source>
        <strain evidence="5 6">KJZ-9</strain>
    </source>
</reference>
<organism evidence="5 6">
    <name type="scientific">Rothia amarae</name>
    <dbReference type="NCBI Taxonomy" id="169480"/>
    <lineage>
        <taxon>Bacteria</taxon>
        <taxon>Bacillati</taxon>
        <taxon>Actinomycetota</taxon>
        <taxon>Actinomycetes</taxon>
        <taxon>Micrococcales</taxon>
        <taxon>Micrococcaceae</taxon>
        <taxon>Rothia</taxon>
    </lineage>
</organism>
<dbReference type="SMART" id="SM00345">
    <property type="entry name" value="HTH_GNTR"/>
    <property type="match status" value="1"/>
</dbReference>
<accession>A0A7H2BI02</accession>
<dbReference type="Gene3D" id="1.10.10.10">
    <property type="entry name" value="Winged helix-like DNA-binding domain superfamily/Winged helix DNA-binding domain"/>
    <property type="match status" value="1"/>
</dbReference>
<evidence type="ECO:0000256" key="1">
    <source>
        <dbReference type="ARBA" id="ARBA00023015"/>
    </source>
</evidence>
<evidence type="ECO:0000256" key="3">
    <source>
        <dbReference type="ARBA" id="ARBA00023163"/>
    </source>
</evidence>
<feature type="domain" description="HTH gntR-type" evidence="4">
    <location>
        <begin position="14"/>
        <end position="81"/>
    </location>
</feature>
<dbReference type="KEGG" id="rama:IDM48_07775"/>
<dbReference type="Pfam" id="PF07729">
    <property type="entry name" value="FCD"/>
    <property type="match status" value="1"/>
</dbReference>
<dbReference type="SUPFAM" id="SSF46785">
    <property type="entry name" value="Winged helix' DNA-binding domain"/>
    <property type="match status" value="1"/>
</dbReference>
<keyword evidence="2" id="KW-0238">DNA-binding</keyword>
<dbReference type="RefSeq" id="WP_190616828.1">
    <property type="nucleotide sequence ID" value="NZ_CP061538.1"/>
</dbReference>
<dbReference type="AlphaFoldDB" id="A0A7H2BI02"/>
<dbReference type="InterPro" id="IPR000524">
    <property type="entry name" value="Tscrpt_reg_HTH_GntR"/>
</dbReference>
<proteinExistence type="predicted"/>
<dbReference type="InterPro" id="IPR036388">
    <property type="entry name" value="WH-like_DNA-bd_sf"/>
</dbReference>
<evidence type="ECO:0000313" key="6">
    <source>
        <dbReference type="Proteomes" id="UP000516421"/>
    </source>
</evidence>
<evidence type="ECO:0000259" key="4">
    <source>
        <dbReference type="PROSITE" id="PS50949"/>
    </source>
</evidence>
<dbReference type="InterPro" id="IPR008920">
    <property type="entry name" value="TF_FadR/GntR_C"/>
</dbReference>
<keyword evidence="1" id="KW-0805">Transcription regulation</keyword>
<dbReference type="SMART" id="SM00895">
    <property type="entry name" value="FCD"/>
    <property type="match status" value="1"/>
</dbReference>
<dbReference type="PANTHER" id="PTHR43537:SF24">
    <property type="entry name" value="GLUCONATE OPERON TRANSCRIPTIONAL REPRESSOR"/>
    <property type="match status" value="1"/>
</dbReference>
<dbReference type="PANTHER" id="PTHR43537">
    <property type="entry name" value="TRANSCRIPTIONAL REGULATOR, GNTR FAMILY"/>
    <property type="match status" value="1"/>
</dbReference>
<dbReference type="PROSITE" id="PS50949">
    <property type="entry name" value="HTH_GNTR"/>
    <property type="match status" value="1"/>
</dbReference>
<dbReference type="GO" id="GO:0003700">
    <property type="term" value="F:DNA-binding transcription factor activity"/>
    <property type="evidence" value="ECO:0007669"/>
    <property type="project" value="InterPro"/>
</dbReference>